<organism evidence="3 4">
    <name type="scientific">Scandinavium goeteborgense</name>
    <dbReference type="NCBI Taxonomy" id="1851514"/>
    <lineage>
        <taxon>Bacteria</taxon>
        <taxon>Pseudomonadati</taxon>
        <taxon>Pseudomonadota</taxon>
        <taxon>Gammaproteobacteria</taxon>
        <taxon>Enterobacterales</taxon>
        <taxon>Enterobacteriaceae</taxon>
        <taxon>Scandinavium</taxon>
    </lineage>
</organism>
<dbReference type="PANTHER" id="PTHR36571:SF2">
    <property type="entry name" value="PERIPLASMIC PROTEIN"/>
    <property type="match status" value="1"/>
</dbReference>
<reference evidence="3 4" key="1">
    <citation type="submission" date="2019-03" db="EMBL/GenBank/DDBJ databases">
        <title>Genomic analyses of the natural microbiome of Caenorhabditis elegans.</title>
        <authorList>
            <person name="Samuel B."/>
        </authorList>
    </citation>
    <scope>NUCLEOTIDE SEQUENCE [LARGE SCALE GENOMIC DNA]</scope>
    <source>
        <strain evidence="3 4">BIGb0156</strain>
    </source>
</reference>
<dbReference type="NCBIfam" id="NF007471">
    <property type="entry name" value="PRK10053.1"/>
    <property type="match status" value="1"/>
</dbReference>
<feature type="signal peptide" evidence="2">
    <location>
        <begin position="1"/>
        <end position="20"/>
    </location>
</feature>
<evidence type="ECO:0000256" key="1">
    <source>
        <dbReference type="ARBA" id="ARBA00022729"/>
    </source>
</evidence>
<dbReference type="EMBL" id="SNVX01000001">
    <property type="protein sequence ID" value="TDN64466.1"/>
    <property type="molecule type" value="Genomic_DNA"/>
</dbReference>
<name>A0A4R6EZT9_SCAGO</name>
<dbReference type="AlphaFoldDB" id="A0A4R6EZT9"/>
<dbReference type="InterPro" id="IPR005220">
    <property type="entry name" value="CarO-like"/>
</dbReference>
<dbReference type="InterPro" id="IPR016052">
    <property type="entry name" value="YgiW/YdeI"/>
</dbReference>
<dbReference type="SUPFAM" id="SSF101756">
    <property type="entry name" value="Hypothetical protein YgiW"/>
    <property type="match status" value="1"/>
</dbReference>
<dbReference type="NCBIfam" id="TIGR00156">
    <property type="entry name" value="YgiW/YdeI family stress tolerance OB fold protein"/>
    <property type="match status" value="1"/>
</dbReference>
<proteinExistence type="predicted"/>
<dbReference type="PANTHER" id="PTHR36571">
    <property type="entry name" value="PROTEIN YGIW"/>
    <property type="match status" value="1"/>
</dbReference>
<evidence type="ECO:0000256" key="2">
    <source>
        <dbReference type="SAM" id="SignalP"/>
    </source>
</evidence>
<comment type="caution">
    <text evidence="3">The sequence shown here is derived from an EMBL/GenBank/DDBJ whole genome shotgun (WGS) entry which is preliminary data.</text>
</comment>
<sequence length="131" mass="14619">MKKAPLMILFCLLSAQSVYAQEAGGLKENVAPPPPHKIEDGYRGTDDARVMTVKFAKTMHDGATLSLRGNLIKHNGDDRYVFRDKTDNIDVIIPKAVFDGRDVQPDQMININGSLDKKMSPPVVRIDRLQK</sequence>
<evidence type="ECO:0000313" key="4">
    <source>
        <dbReference type="Proteomes" id="UP000295530"/>
    </source>
</evidence>
<dbReference type="Proteomes" id="UP000295530">
    <property type="component" value="Unassembled WGS sequence"/>
</dbReference>
<dbReference type="RefSeq" id="WP_125354854.1">
    <property type="nucleotide sequence ID" value="NZ_SNVX01000001.1"/>
</dbReference>
<dbReference type="OrthoDB" id="6413427at2"/>
<evidence type="ECO:0000313" key="3">
    <source>
        <dbReference type="EMBL" id="TDN64466.1"/>
    </source>
</evidence>
<gene>
    <name evidence="3" type="ORF">EC847_101393</name>
</gene>
<dbReference type="InterPro" id="IPR036700">
    <property type="entry name" value="BOBF_sf"/>
</dbReference>
<dbReference type="Pfam" id="PF04076">
    <property type="entry name" value="BOF"/>
    <property type="match status" value="1"/>
</dbReference>
<keyword evidence="1 2" id="KW-0732">Signal</keyword>
<accession>A0A4R6EZT9</accession>
<dbReference type="NCBIfam" id="NF033674">
    <property type="entry name" value="stress_OB_fold"/>
    <property type="match status" value="1"/>
</dbReference>
<feature type="chain" id="PRO_5020228184" evidence="2">
    <location>
        <begin position="21"/>
        <end position="131"/>
    </location>
</feature>
<keyword evidence="4" id="KW-1185">Reference proteome</keyword>
<protein>
    <submittedName>
        <fullName evidence="3">Uncharacterized protein (TIGR00156 family)</fullName>
    </submittedName>
</protein>
<dbReference type="Gene3D" id="2.40.50.200">
    <property type="entry name" value="Bacterial OB-fold"/>
    <property type="match status" value="1"/>
</dbReference>